<dbReference type="Proteomes" id="UP000785679">
    <property type="component" value="Unassembled WGS sequence"/>
</dbReference>
<dbReference type="InterPro" id="IPR000595">
    <property type="entry name" value="cNMP-bd_dom"/>
</dbReference>
<dbReference type="CDD" id="cd00038">
    <property type="entry name" value="CAP_ED"/>
    <property type="match status" value="1"/>
</dbReference>
<proteinExistence type="predicted"/>
<gene>
    <name evidence="2" type="ORF">FGO68_gene4315</name>
</gene>
<protein>
    <recommendedName>
        <fullName evidence="1">Cyclic nucleotide-binding domain-containing protein</fullName>
    </recommendedName>
</protein>
<comment type="caution">
    <text evidence="2">The sequence shown here is derived from an EMBL/GenBank/DDBJ whole genome shotgun (WGS) entry which is preliminary data.</text>
</comment>
<dbReference type="PANTHER" id="PTHR47823">
    <property type="entry name" value="ION_TRANS DOMAIN-CONTAINING PROTEIN"/>
    <property type="match status" value="1"/>
</dbReference>
<dbReference type="SUPFAM" id="SSF51206">
    <property type="entry name" value="cAMP-binding domain-like"/>
    <property type="match status" value="1"/>
</dbReference>
<dbReference type="OrthoDB" id="421226at2759"/>
<dbReference type="PANTHER" id="PTHR47823:SF9">
    <property type="entry name" value="CHROMOSOME UNDETERMINED SCAFFOLD_10, WHOLE GENOME SHOTGUN SEQUENCE"/>
    <property type="match status" value="1"/>
</dbReference>
<dbReference type="SMART" id="SM00100">
    <property type="entry name" value="cNMP"/>
    <property type="match status" value="1"/>
</dbReference>
<dbReference type="PROSITE" id="PS50042">
    <property type="entry name" value="CNMP_BINDING_3"/>
    <property type="match status" value="1"/>
</dbReference>
<feature type="domain" description="Cyclic nucleotide-binding" evidence="1">
    <location>
        <begin position="26"/>
        <end position="158"/>
    </location>
</feature>
<accession>A0A8J8P0U9</accession>
<evidence type="ECO:0000313" key="2">
    <source>
        <dbReference type="EMBL" id="TNV84793.1"/>
    </source>
</evidence>
<evidence type="ECO:0000313" key="3">
    <source>
        <dbReference type="Proteomes" id="UP000785679"/>
    </source>
</evidence>
<dbReference type="EMBL" id="RRYP01002416">
    <property type="protein sequence ID" value="TNV84793.1"/>
    <property type="molecule type" value="Genomic_DNA"/>
</dbReference>
<keyword evidence="3" id="KW-1185">Reference proteome</keyword>
<name>A0A8J8P0U9_HALGN</name>
<dbReference type="InterPro" id="IPR014710">
    <property type="entry name" value="RmlC-like_jellyroll"/>
</dbReference>
<reference evidence="2" key="1">
    <citation type="submission" date="2019-06" db="EMBL/GenBank/DDBJ databases">
        <authorList>
            <person name="Zheng W."/>
        </authorList>
    </citation>
    <scope>NUCLEOTIDE SEQUENCE</scope>
    <source>
        <strain evidence="2">QDHG01</strain>
    </source>
</reference>
<dbReference type="AlphaFoldDB" id="A0A8J8P0U9"/>
<organism evidence="2 3">
    <name type="scientific">Halteria grandinella</name>
    <dbReference type="NCBI Taxonomy" id="5974"/>
    <lineage>
        <taxon>Eukaryota</taxon>
        <taxon>Sar</taxon>
        <taxon>Alveolata</taxon>
        <taxon>Ciliophora</taxon>
        <taxon>Intramacronucleata</taxon>
        <taxon>Spirotrichea</taxon>
        <taxon>Stichotrichia</taxon>
        <taxon>Sporadotrichida</taxon>
        <taxon>Halteriidae</taxon>
        <taxon>Halteria</taxon>
    </lineage>
</organism>
<dbReference type="Gene3D" id="2.60.120.10">
    <property type="entry name" value="Jelly Rolls"/>
    <property type="match status" value="1"/>
</dbReference>
<evidence type="ECO:0000259" key="1">
    <source>
        <dbReference type="PROSITE" id="PS50042"/>
    </source>
</evidence>
<dbReference type="InterPro" id="IPR018490">
    <property type="entry name" value="cNMP-bd_dom_sf"/>
</dbReference>
<sequence length="360" mass="41393">MEELPSKLRVEMALVIHHSMYQSVEFLSDKERSFIIWISGVIRQIHIDESEYIYVEGEEIIEMYFFVKGQAGFVLPRYDNKVFFELKPGSFFGHLELAESYGSHLLEQGDEIKTRYRRFTAQALDSCDLLALSLDDLANMKLDFPDAYKEIFKNAQEDIQELMLINIEVVRRYEMIKAKDKLGGSEKMKSTISAKMLGGLQSQLLKSMHEGVSQNQTVPKAPIVRFESKSSLYKGTSGKDEDEILSVSSQNLLDLEVELIRRKTVKIEELLLMKNHLRPSMNPLQRLSHVPRRTLPLQDDQMVYEVSEEEQSDCTSSECENDPFAGMSEEEVSGFIQKLAQEAEGLKERVDEICRKRGIQ</sequence>